<dbReference type="STRING" id="218491.ECA0103"/>
<keyword evidence="2" id="KW-1185">Reference proteome</keyword>
<dbReference type="Proteomes" id="UP000007966">
    <property type="component" value="Chromosome"/>
</dbReference>
<organism evidence="1 2">
    <name type="scientific">Pectobacterium atrosepticum (strain SCRI 1043 / ATCC BAA-672)</name>
    <name type="common">Erwinia carotovora subsp. atroseptica</name>
    <dbReference type="NCBI Taxonomy" id="218491"/>
    <lineage>
        <taxon>Bacteria</taxon>
        <taxon>Pseudomonadati</taxon>
        <taxon>Pseudomonadota</taxon>
        <taxon>Gammaproteobacteria</taxon>
        <taxon>Enterobacterales</taxon>
        <taxon>Pectobacteriaceae</taxon>
        <taxon>Pectobacterium</taxon>
    </lineage>
</organism>
<proteinExistence type="predicted"/>
<dbReference type="AlphaFoldDB" id="Q6DAZ9"/>
<accession>Q6DAZ9</accession>
<name>Q6DAZ9_PECAS</name>
<evidence type="ECO:0000313" key="2">
    <source>
        <dbReference type="Proteomes" id="UP000007966"/>
    </source>
</evidence>
<sequence length="70" mass="8058">MTEHRPKGLTLRAIQNEHVLSCNSNYLGYQLSRHTIMLRHTLMIVRALCTSHGPVDDQKSTRSPMHIYAK</sequence>
<reference evidence="1" key="1">
    <citation type="submission" date="2004-02" db="EMBL/GenBank/DDBJ databases">
        <title>The genome sequence of the enterobacterial phytopathogen Erwinia carotovora subsp. atroseptica SCRI1043 and functional genomic identification of novel virulence factors.</title>
        <authorList>
            <person name="Bell K.S."/>
            <person name="Sebaihia M."/>
            <person name="Pritchard L."/>
            <person name="Holden M."/>
            <person name="Hyman L.J."/>
            <person name="Holeva M.C."/>
            <person name="Thomson N.R."/>
            <person name="Bentley S.D."/>
            <person name="Churcher C."/>
            <person name="Mungall K."/>
            <person name="Atkin R."/>
            <person name="Bason N."/>
            <person name="Brooks K."/>
            <person name="Chillingworth T."/>
            <person name="Clark K."/>
            <person name="Doggett J."/>
            <person name="Fraser A."/>
            <person name="Hance Z."/>
            <person name="Hauser H."/>
            <person name="Jagels K."/>
            <person name="Moule S."/>
            <person name="Norbertczak H."/>
            <person name="Ormond D."/>
            <person name="Price C."/>
            <person name="Quail M.A."/>
            <person name="Sanders M."/>
            <person name="Walker D."/>
            <person name="Whitehead S."/>
            <person name="Salmond G.P.C."/>
            <person name="Birch P.R.J."/>
            <person name="Barrell B.G."/>
            <person name="Parkhill J."/>
            <person name="Toth I.K."/>
        </authorList>
    </citation>
    <scope>NUCLEOTIDE SEQUENCE</scope>
    <source>
        <strain evidence="1">SCRI1043</strain>
    </source>
</reference>
<dbReference type="HOGENOM" id="CLU_2754281_0_0_6"/>
<dbReference type="EMBL" id="BX950851">
    <property type="protein sequence ID" value="CAG73023.1"/>
    <property type="molecule type" value="Genomic_DNA"/>
</dbReference>
<gene>
    <name evidence="1" type="ordered locus">ECA0103</name>
</gene>
<dbReference type="KEGG" id="eca:ECA0103"/>
<protein>
    <submittedName>
        <fullName evidence="1">Uncharacterized protein</fullName>
    </submittedName>
</protein>
<evidence type="ECO:0000313" key="1">
    <source>
        <dbReference type="EMBL" id="CAG73023.1"/>
    </source>
</evidence>